<keyword evidence="11" id="KW-1185">Reference proteome</keyword>
<dbReference type="Gene3D" id="1.20.140.10">
    <property type="entry name" value="Butyryl-CoA Dehydrogenase, subunit A, domain 3"/>
    <property type="match status" value="1"/>
</dbReference>
<dbReference type="PROSITE" id="PS00073">
    <property type="entry name" value="ACYL_COA_DH_2"/>
    <property type="match status" value="1"/>
</dbReference>
<evidence type="ECO:0000256" key="5">
    <source>
        <dbReference type="ARBA" id="ARBA00023002"/>
    </source>
</evidence>
<sequence>MTKSYLGEEHDIFRRSLRKFLEKEAYPYYDQWEKEKGIPRSFWKKAGEQGFLCPQVEEKYGGFEADFGYAVVIAEEFEKVGSSMVGIGLHNDIVIPYVESYGTEEQKKRWLPNAISGKYISAIGMTEPGAGSDLAGIQTTAVRDGDYYIVNGEKTFITNGYYADLAVVVCKTDPKSNPPHKGISLLVAEADTPGFTKGKKLEKVGQHASDTSELIFEDARVPAKNLLGEEGKGFYYLMEKLQQERLMVSIQTLASAEKMLELTIDYVKERKAFGQSISKFQNTQFKLAELKTEIEIGRTFVDRLIQDHIADKEVVSEVSMAKWWSTDLAQKVAIECMQLHGGYGYIEEYEIARRYRDVAVSSIYAGSNEIMKGIIAKKMGL</sequence>
<keyword evidence="3 6" id="KW-0285">Flavoprotein</keyword>
<evidence type="ECO:0000256" key="3">
    <source>
        <dbReference type="ARBA" id="ARBA00022630"/>
    </source>
</evidence>
<evidence type="ECO:0000259" key="9">
    <source>
        <dbReference type="Pfam" id="PF02771"/>
    </source>
</evidence>
<dbReference type="Gene3D" id="1.10.540.10">
    <property type="entry name" value="Acyl-CoA dehydrogenase/oxidase, N-terminal domain"/>
    <property type="match status" value="1"/>
</dbReference>
<comment type="caution">
    <text evidence="10">The sequence shown here is derived from an EMBL/GenBank/DDBJ whole genome shotgun (WGS) entry which is preliminary data.</text>
</comment>
<accession>A0A9X4AMF0</accession>
<dbReference type="FunFam" id="2.40.110.10:FF:000002">
    <property type="entry name" value="Acyl-CoA dehydrogenase fadE12"/>
    <property type="match status" value="1"/>
</dbReference>
<dbReference type="InterPro" id="IPR037069">
    <property type="entry name" value="AcylCoA_DH/ox_N_sf"/>
</dbReference>
<dbReference type="InterPro" id="IPR006091">
    <property type="entry name" value="Acyl-CoA_Oxase/DH_mid-dom"/>
</dbReference>
<organism evidence="10 11">
    <name type="scientific">Terrihalobacillus insolitus</name>
    <dbReference type="NCBI Taxonomy" id="2950438"/>
    <lineage>
        <taxon>Bacteria</taxon>
        <taxon>Bacillati</taxon>
        <taxon>Bacillota</taxon>
        <taxon>Bacilli</taxon>
        <taxon>Bacillales</taxon>
        <taxon>Bacillaceae</taxon>
        <taxon>Terrihalobacillus</taxon>
    </lineage>
</organism>
<feature type="domain" description="Acyl-CoA dehydrogenase/oxidase C-terminal" evidence="7">
    <location>
        <begin position="231"/>
        <end position="379"/>
    </location>
</feature>
<evidence type="ECO:0000259" key="8">
    <source>
        <dbReference type="Pfam" id="PF02770"/>
    </source>
</evidence>
<dbReference type="InterPro" id="IPR009075">
    <property type="entry name" value="AcylCo_DH/oxidase_C"/>
</dbReference>
<dbReference type="PROSITE" id="PS00072">
    <property type="entry name" value="ACYL_COA_DH_1"/>
    <property type="match status" value="1"/>
</dbReference>
<reference evidence="10" key="1">
    <citation type="submission" date="2022-06" db="EMBL/GenBank/DDBJ databases">
        <title>Aquibacillus sp. a new bacterium isolated from soil saline samples.</title>
        <authorList>
            <person name="Galisteo C."/>
            <person name="De La Haba R."/>
            <person name="Sanchez-Porro C."/>
            <person name="Ventosa A."/>
        </authorList>
    </citation>
    <scope>NUCLEOTIDE SEQUENCE</scope>
    <source>
        <strain evidence="10">3ASR75-11</strain>
    </source>
</reference>
<dbReference type="FunFam" id="1.10.540.10:FF:000009">
    <property type="entry name" value="Probable acyl-CoA dehydrogenase"/>
    <property type="match status" value="1"/>
</dbReference>
<dbReference type="EMBL" id="JAMQKB010000001">
    <property type="protein sequence ID" value="MDC3423443.1"/>
    <property type="molecule type" value="Genomic_DNA"/>
</dbReference>
<dbReference type="Pfam" id="PF02771">
    <property type="entry name" value="Acyl-CoA_dh_N"/>
    <property type="match status" value="1"/>
</dbReference>
<evidence type="ECO:0000256" key="1">
    <source>
        <dbReference type="ARBA" id="ARBA00001974"/>
    </source>
</evidence>
<dbReference type="RefSeq" id="WP_272435140.1">
    <property type="nucleotide sequence ID" value="NZ_JAMQKB010000001.1"/>
</dbReference>
<dbReference type="InterPro" id="IPR046373">
    <property type="entry name" value="Acyl-CoA_Oxase/DH_mid-dom_sf"/>
</dbReference>
<dbReference type="InterPro" id="IPR006089">
    <property type="entry name" value="Acyl-CoA_DH_CS"/>
</dbReference>
<evidence type="ECO:0000256" key="2">
    <source>
        <dbReference type="ARBA" id="ARBA00009347"/>
    </source>
</evidence>
<comment type="similarity">
    <text evidence="2 6">Belongs to the acyl-CoA dehydrogenase family.</text>
</comment>
<feature type="domain" description="Acyl-CoA dehydrogenase/oxidase N-terminal" evidence="9">
    <location>
        <begin position="8"/>
        <end position="118"/>
    </location>
</feature>
<protein>
    <submittedName>
        <fullName evidence="10">Acyl-CoA dehydrogenase family protein</fullName>
    </submittedName>
</protein>
<dbReference type="GO" id="GO:0003995">
    <property type="term" value="F:acyl-CoA dehydrogenase activity"/>
    <property type="evidence" value="ECO:0007669"/>
    <property type="project" value="InterPro"/>
</dbReference>
<name>A0A9X4AMF0_9BACI</name>
<dbReference type="PANTHER" id="PTHR43884:SF12">
    <property type="entry name" value="ISOVALERYL-COA DEHYDROGENASE, MITOCHONDRIAL-RELATED"/>
    <property type="match status" value="1"/>
</dbReference>
<keyword evidence="4 6" id="KW-0274">FAD</keyword>
<evidence type="ECO:0000313" key="11">
    <source>
        <dbReference type="Proteomes" id="UP001145050"/>
    </source>
</evidence>
<dbReference type="InterPro" id="IPR036250">
    <property type="entry name" value="AcylCo_DH-like_C"/>
</dbReference>
<keyword evidence="5 6" id="KW-0560">Oxidoreductase</keyword>
<comment type="cofactor">
    <cofactor evidence="1 6">
        <name>FAD</name>
        <dbReference type="ChEBI" id="CHEBI:57692"/>
    </cofactor>
</comment>
<feature type="domain" description="Acyl-CoA oxidase/dehydrogenase middle" evidence="8">
    <location>
        <begin position="122"/>
        <end position="218"/>
    </location>
</feature>
<dbReference type="Pfam" id="PF02770">
    <property type="entry name" value="Acyl-CoA_dh_M"/>
    <property type="match status" value="1"/>
</dbReference>
<dbReference type="Gene3D" id="2.40.110.10">
    <property type="entry name" value="Butyryl-CoA Dehydrogenase, subunit A, domain 2"/>
    <property type="match status" value="1"/>
</dbReference>
<dbReference type="InterPro" id="IPR013786">
    <property type="entry name" value="AcylCoA_DH/ox_N"/>
</dbReference>
<proteinExistence type="inferred from homology"/>
<dbReference type="SUPFAM" id="SSF47203">
    <property type="entry name" value="Acyl-CoA dehydrogenase C-terminal domain-like"/>
    <property type="match status" value="1"/>
</dbReference>
<dbReference type="InterPro" id="IPR009100">
    <property type="entry name" value="AcylCoA_DH/oxidase_NM_dom_sf"/>
</dbReference>
<evidence type="ECO:0000256" key="6">
    <source>
        <dbReference type="RuleBase" id="RU362125"/>
    </source>
</evidence>
<dbReference type="Proteomes" id="UP001145050">
    <property type="component" value="Unassembled WGS sequence"/>
</dbReference>
<dbReference type="GO" id="GO:0050660">
    <property type="term" value="F:flavin adenine dinucleotide binding"/>
    <property type="evidence" value="ECO:0007669"/>
    <property type="project" value="InterPro"/>
</dbReference>
<dbReference type="AlphaFoldDB" id="A0A9X4AMF0"/>
<evidence type="ECO:0000259" key="7">
    <source>
        <dbReference type="Pfam" id="PF00441"/>
    </source>
</evidence>
<dbReference type="SUPFAM" id="SSF56645">
    <property type="entry name" value="Acyl-CoA dehydrogenase NM domain-like"/>
    <property type="match status" value="1"/>
</dbReference>
<evidence type="ECO:0000256" key="4">
    <source>
        <dbReference type="ARBA" id="ARBA00022827"/>
    </source>
</evidence>
<dbReference type="Pfam" id="PF00441">
    <property type="entry name" value="Acyl-CoA_dh_1"/>
    <property type="match status" value="1"/>
</dbReference>
<gene>
    <name evidence="10" type="ORF">NC797_02845</name>
</gene>
<evidence type="ECO:0000313" key="10">
    <source>
        <dbReference type="EMBL" id="MDC3423443.1"/>
    </source>
</evidence>
<dbReference type="PANTHER" id="PTHR43884">
    <property type="entry name" value="ACYL-COA DEHYDROGENASE"/>
    <property type="match status" value="1"/>
</dbReference>
<dbReference type="FunFam" id="1.20.140.10:FF:000001">
    <property type="entry name" value="Acyl-CoA dehydrogenase"/>
    <property type="match status" value="1"/>
</dbReference>